<feature type="repeat" description="ANK" evidence="3">
    <location>
        <begin position="236"/>
        <end position="268"/>
    </location>
</feature>
<protein>
    <submittedName>
        <fullName evidence="6">Ankyrin repeat domain-containing protein 54-like isoform X1</fullName>
    </submittedName>
</protein>
<proteinExistence type="predicted"/>
<dbReference type="Pfam" id="PF12796">
    <property type="entry name" value="Ank_2"/>
    <property type="match status" value="1"/>
</dbReference>
<organism evidence="5 6">
    <name type="scientific">Dinoponera quadriceps</name>
    <name type="common">South American ant</name>
    <dbReference type="NCBI Taxonomy" id="609295"/>
    <lineage>
        <taxon>Eukaryota</taxon>
        <taxon>Metazoa</taxon>
        <taxon>Ecdysozoa</taxon>
        <taxon>Arthropoda</taxon>
        <taxon>Hexapoda</taxon>
        <taxon>Insecta</taxon>
        <taxon>Pterygota</taxon>
        <taxon>Neoptera</taxon>
        <taxon>Endopterygota</taxon>
        <taxon>Hymenoptera</taxon>
        <taxon>Apocrita</taxon>
        <taxon>Aculeata</taxon>
        <taxon>Formicoidea</taxon>
        <taxon>Formicidae</taxon>
        <taxon>Ponerinae</taxon>
        <taxon>Ponerini</taxon>
        <taxon>Dinoponera</taxon>
    </lineage>
</organism>
<dbReference type="Gene3D" id="1.25.40.20">
    <property type="entry name" value="Ankyrin repeat-containing domain"/>
    <property type="match status" value="2"/>
</dbReference>
<reference evidence="6" key="1">
    <citation type="submission" date="2025-08" db="UniProtKB">
        <authorList>
            <consortium name="RefSeq"/>
        </authorList>
    </citation>
    <scope>IDENTIFICATION</scope>
</reference>
<dbReference type="RefSeq" id="XP_014469049.1">
    <property type="nucleotide sequence ID" value="XM_014613563.1"/>
</dbReference>
<dbReference type="AlphaFoldDB" id="A0A6P3WTR1"/>
<dbReference type="SUPFAM" id="SSF48403">
    <property type="entry name" value="Ankyrin repeat"/>
    <property type="match status" value="1"/>
</dbReference>
<evidence type="ECO:0000313" key="6">
    <source>
        <dbReference type="RefSeq" id="XP_014469049.1"/>
    </source>
</evidence>
<feature type="region of interest" description="Disordered" evidence="4">
    <location>
        <begin position="1"/>
        <end position="33"/>
    </location>
</feature>
<feature type="repeat" description="ANK" evidence="3">
    <location>
        <begin position="203"/>
        <end position="235"/>
    </location>
</feature>
<dbReference type="SMART" id="SM00248">
    <property type="entry name" value="ANK"/>
    <property type="match status" value="3"/>
</dbReference>
<dbReference type="InterPro" id="IPR036770">
    <property type="entry name" value="Ankyrin_rpt-contain_sf"/>
</dbReference>
<evidence type="ECO:0000256" key="3">
    <source>
        <dbReference type="PROSITE-ProRule" id="PRU00023"/>
    </source>
</evidence>
<keyword evidence="5" id="KW-1185">Reference proteome</keyword>
<dbReference type="Proteomes" id="UP000515204">
    <property type="component" value="Unplaced"/>
</dbReference>
<dbReference type="GeneID" id="106741479"/>
<dbReference type="PROSITE" id="PS50088">
    <property type="entry name" value="ANK_REPEAT"/>
    <property type="match status" value="2"/>
</dbReference>
<name>A0A6P3WTR1_DINQU</name>
<evidence type="ECO:0000256" key="4">
    <source>
        <dbReference type="SAM" id="MobiDB-lite"/>
    </source>
</evidence>
<evidence type="ECO:0000256" key="1">
    <source>
        <dbReference type="ARBA" id="ARBA00022737"/>
    </source>
</evidence>
<dbReference type="InterPro" id="IPR002110">
    <property type="entry name" value="Ankyrin_rpt"/>
</dbReference>
<evidence type="ECO:0000313" key="5">
    <source>
        <dbReference type="Proteomes" id="UP000515204"/>
    </source>
</evidence>
<sequence>MTSVDSGVETGNESNDSSIVQHDGQKESPFTLAGPAAGKIKRTALHPSLLYARVRSSMNDDFKPHPDHKPIGIGYTPYCSFNPALCSFMGDYNFEQESRVPLVTPLENRLPSDSKLYRLDRLIKIDARSKFKEAIESEPKSTRLLWNDRAACRKLRQRRNDDLTYVRKILHERKMRVAAATNNIDLVRTLLNNDVSPNNHDSQGRTPLHHAACRGYTEMVQLLLKYGADPNQRDGVGNTPLHLAAVTSKLTVVTLLLSAGTDVSLIDRHGYNPLHLAQAKLKMLLNCHHKNLTEVKKEMRSIVQMLMAYFLKHKNFSDMESLSDFCSRLSLSNTTDQVQDDVKDLLANIETLHITS</sequence>
<keyword evidence="2 3" id="KW-0040">ANK repeat</keyword>
<accession>A0A6P3WTR1</accession>
<dbReference type="OrthoDB" id="496981at2759"/>
<evidence type="ECO:0000256" key="2">
    <source>
        <dbReference type="ARBA" id="ARBA00023043"/>
    </source>
</evidence>
<feature type="compositionally biased region" description="Polar residues" evidence="4">
    <location>
        <begin position="1"/>
        <end position="20"/>
    </location>
</feature>
<dbReference type="PROSITE" id="PS50297">
    <property type="entry name" value="ANK_REP_REGION"/>
    <property type="match status" value="2"/>
</dbReference>
<dbReference type="Pfam" id="PF00023">
    <property type="entry name" value="Ank"/>
    <property type="match status" value="1"/>
</dbReference>
<gene>
    <name evidence="6" type="primary">LOC106741479</name>
</gene>
<dbReference type="PANTHER" id="PTHR24171">
    <property type="entry name" value="ANKYRIN REPEAT DOMAIN-CONTAINING PROTEIN 39-RELATED"/>
    <property type="match status" value="1"/>
</dbReference>
<keyword evidence="1" id="KW-0677">Repeat</keyword>
<dbReference type="KEGG" id="dqu:106741479"/>
<dbReference type="PRINTS" id="PR01415">
    <property type="entry name" value="ANKYRIN"/>
</dbReference>